<keyword evidence="2" id="KW-0812">Transmembrane</keyword>
<dbReference type="Proteomes" id="UP000533269">
    <property type="component" value="Unassembled WGS sequence"/>
</dbReference>
<evidence type="ECO:0000313" key="4">
    <source>
        <dbReference type="Proteomes" id="UP000533269"/>
    </source>
</evidence>
<evidence type="ECO:0000256" key="1">
    <source>
        <dbReference type="SAM" id="MobiDB-lite"/>
    </source>
</evidence>
<feature type="region of interest" description="Disordered" evidence="1">
    <location>
        <begin position="65"/>
        <end position="102"/>
    </location>
</feature>
<accession>A0A7W4XXG0</accession>
<evidence type="ECO:0000313" key="3">
    <source>
        <dbReference type="EMBL" id="MBB2901170.1"/>
    </source>
</evidence>
<protein>
    <submittedName>
        <fullName evidence="3">Uncharacterized protein</fullName>
    </submittedName>
</protein>
<dbReference type="EMBL" id="JACHVY010000001">
    <property type="protein sequence ID" value="MBB2901170.1"/>
    <property type="molecule type" value="Genomic_DNA"/>
</dbReference>
<organism evidence="3 4">
    <name type="scientific">Kineococcus radiotolerans</name>
    <dbReference type="NCBI Taxonomy" id="131568"/>
    <lineage>
        <taxon>Bacteria</taxon>
        <taxon>Bacillati</taxon>
        <taxon>Actinomycetota</taxon>
        <taxon>Actinomycetes</taxon>
        <taxon>Kineosporiales</taxon>
        <taxon>Kineosporiaceae</taxon>
        <taxon>Kineococcus</taxon>
    </lineage>
</organism>
<name>A0A7W4XXG0_KINRA</name>
<feature type="compositionally biased region" description="Low complexity" evidence="1">
    <location>
        <begin position="75"/>
        <end position="98"/>
    </location>
</feature>
<comment type="caution">
    <text evidence="3">The sequence shown here is derived from an EMBL/GenBank/DDBJ whole genome shotgun (WGS) entry which is preliminary data.</text>
</comment>
<proteinExistence type="predicted"/>
<gene>
    <name evidence="3" type="ORF">FHR75_001958</name>
</gene>
<reference evidence="3 4" key="2">
    <citation type="submission" date="2020-08" db="EMBL/GenBank/DDBJ databases">
        <authorList>
            <person name="Partida-Martinez L."/>
            <person name="Huntemann M."/>
            <person name="Clum A."/>
            <person name="Wang J."/>
            <person name="Palaniappan K."/>
            <person name="Ritter S."/>
            <person name="Chen I.-M."/>
            <person name="Stamatis D."/>
            <person name="Reddy T."/>
            <person name="O'Malley R."/>
            <person name="Daum C."/>
            <person name="Shapiro N."/>
            <person name="Ivanova N."/>
            <person name="Kyrpides N."/>
            <person name="Woyke T."/>
        </authorList>
    </citation>
    <scope>NUCLEOTIDE SEQUENCE [LARGE SCALE GENOMIC DNA]</scope>
    <source>
        <strain evidence="3 4">AS2.23</strain>
    </source>
</reference>
<evidence type="ECO:0000256" key="2">
    <source>
        <dbReference type="SAM" id="Phobius"/>
    </source>
</evidence>
<dbReference type="AlphaFoldDB" id="A0A7W4XXG0"/>
<keyword evidence="2" id="KW-1133">Transmembrane helix</keyword>
<feature type="transmembrane region" description="Helical" evidence="2">
    <location>
        <begin position="46"/>
        <end position="64"/>
    </location>
</feature>
<keyword evidence="2" id="KW-0472">Membrane</keyword>
<sequence>MDERLSGWEDQLRRELDASVRDVRAGDGLLGAAREGGRRRLRRRRALATLPAALVVAGGAVWAGTSRSAPPPALAPAGTPSSTAVTSPVPTAPAPEASRVATEPPVLVMDAEAARGVFFNEGGYTFDDAVVLGELWNVDPWEAKALGGQALQNGDELPVPR</sequence>
<reference evidence="3 4" key="1">
    <citation type="submission" date="2020-08" db="EMBL/GenBank/DDBJ databases">
        <title>The Agave Microbiome: Exploring the role of microbial communities in plant adaptations to desert environments.</title>
        <authorList>
            <person name="Partida-Martinez L.P."/>
        </authorList>
    </citation>
    <scope>NUCLEOTIDE SEQUENCE [LARGE SCALE GENOMIC DNA]</scope>
    <source>
        <strain evidence="3 4">AS2.23</strain>
    </source>
</reference>
<dbReference type="RefSeq" id="WP_183391152.1">
    <property type="nucleotide sequence ID" value="NZ_JACHVY010000001.1"/>
</dbReference>